<keyword evidence="1" id="KW-0456">Lyase</keyword>
<protein>
    <recommendedName>
        <fullName evidence="4">siroheme decarboxylase</fullName>
        <ecNumber evidence="4">4.1.1.111</ecNumber>
    </recommendedName>
</protein>
<sequence length="328" mass="37347">MTTAAALDTIDRRLLNNIQKGFPLAVRPFAAIAEQLGISEEDALARARRLKEHGIIRQISAIFDSRRLGYSSTLVAMDIPEDQVDESANRISEHPGVSHNYGRDHPFNLWFTLTLPPGADLEGEVARLSEMAGPRRTRILPALRLFKIGVELDLEQGVNAAEKRQRSNGPPRTLTEEDLTYIRVLQDDLPLEPASFQSWAESLGVSQEKMFAKAKEFEASGVMRRFAAVLRHRKVGFVANGMICWRIPEDRLPDLGYRLASYPQVSHCYQRPVYPDWPYSVFSLVHARSREQCEEIARQMSQDIGISDYITLYSTKEYKKERVKYHVT</sequence>
<evidence type="ECO:0000259" key="6">
    <source>
        <dbReference type="Pfam" id="PF17805"/>
    </source>
</evidence>
<dbReference type="InterPro" id="IPR036390">
    <property type="entry name" value="WH_DNA-bd_sf"/>
</dbReference>
<feature type="domain" description="Siroheme decarboxylase AsnC-like ligand binding" evidence="6">
    <location>
        <begin position="234"/>
        <end position="319"/>
    </location>
</feature>
<dbReference type="InterPro" id="IPR053953">
    <property type="entry name" value="NirdL-like_HTH"/>
</dbReference>
<proteinExistence type="inferred from homology"/>
<dbReference type="SUPFAM" id="SSF46785">
    <property type="entry name" value="Winged helix' DNA-binding domain"/>
    <property type="match status" value="1"/>
</dbReference>
<organism evidence="8">
    <name type="scientific">marine sediment metagenome</name>
    <dbReference type="NCBI Taxonomy" id="412755"/>
    <lineage>
        <taxon>unclassified sequences</taxon>
        <taxon>metagenomes</taxon>
        <taxon>ecological metagenomes</taxon>
    </lineage>
</organism>
<dbReference type="EMBL" id="LAZR01028607">
    <property type="protein sequence ID" value="KKL62069.1"/>
    <property type="molecule type" value="Genomic_DNA"/>
</dbReference>
<dbReference type="Pfam" id="PF17805">
    <property type="entry name" value="AsnC_trans_reg2"/>
    <property type="match status" value="2"/>
</dbReference>
<dbReference type="InterPro" id="IPR036388">
    <property type="entry name" value="WH-like_DNA-bd_sf"/>
</dbReference>
<dbReference type="AlphaFoldDB" id="A0A0F9DKB0"/>
<comment type="catalytic activity">
    <reaction evidence="5">
        <text>siroheme + 2 H(+) = 12,18-didecarboxysiroheme + 2 CO2</text>
        <dbReference type="Rhea" id="RHEA:19093"/>
        <dbReference type="ChEBI" id="CHEBI:15378"/>
        <dbReference type="ChEBI" id="CHEBI:16526"/>
        <dbReference type="ChEBI" id="CHEBI:60052"/>
        <dbReference type="ChEBI" id="CHEBI:140497"/>
        <dbReference type="EC" id="4.1.1.111"/>
    </reaction>
</comment>
<evidence type="ECO:0000256" key="3">
    <source>
        <dbReference type="ARBA" id="ARBA00023457"/>
    </source>
</evidence>
<name>A0A0F9DKB0_9ZZZZ</name>
<dbReference type="SMART" id="SM00344">
    <property type="entry name" value="HTH_ASNC"/>
    <property type="match status" value="1"/>
</dbReference>
<accession>A0A0F9DKB0</accession>
<evidence type="ECO:0000256" key="1">
    <source>
        <dbReference type="ARBA" id="ARBA00023239"/>
    </source>
</evidence>
<gene>
    <name evidence="8" type="ORF">LCGC14_2188930</name>
</gene>
<evidence type="ECO:0000313" key="8">
    <source>
        <dbReference type="EMBL" id="KKL62069.1"/>
    </source>
</evidence>
<dbReference type="InterPro" id="IPR050684">
    <property type="entry name" value="HTH-Siroheme_Decarb"/>
</dbReference>
<feature type="domain" description="Siroheme decarboxylase AsnC-like ligand binding" evidence="6">
    <location>
        <begin position="67"/>
        <end position="147"/>
    </location>
</feature>
<dbReference type="PANTHER" id="PTHR43413:SF1">
    <property type="entry name" value="SIROHEME DECARBOXYLASE NIRL SUBUNIT"/>
    <property type="match status" value="1"/>
</dbReference>
<comment type="pathway">
    <text evidence="2">Porphyrin-containing compound metabolism.</text>
</comment>
<evidence type="ECO:0000259" key="7">
    <source>
        <dbReference type="Pfam" id="PF22451"/>
    </source>
</evidence>
<evidence type="ECO:0000256" key="4">
    <source>
        <dbReference type="ARBA" id="ARBA00023471"/>
    </source>
</evidence>
<evidence type="ECO:0000256" key="5">
    <source>
        <dbReference type="ARBA" id="ARBA00048470"/>
    </source>
</evidence>
<dbReference type="GO" id="GO:0016829">
    <property type="term" value="F:lyase activity"/>
    <property type="evidence" value="ECO:0007669"/>
    <property type="project" value="UniProtKB-KW"/>
</dbReference>
<comment type="similarity">
    <text evidence="3">Belongs to the Ahb/Nir family.</text>
</comment>
<dbReference type="InterPro" id="IPR019888">
    <property type="entry name" value="Tscrpt_reg_AsnC-like"/>
</dbReference>
<dbReference type="Gene3D" id="1.10.10.10">
    <property type="entry name" value="Winged helix-like DNA-binding domain superfamily/Winged helix DNA-binding domain"/>
    <property type="match status" value="1"/>
</dbReference>
<dbReference type="InterPro" id="IPR040523">
    <property type="entry name" value="AsnC_trans_reg2"/>
</dbReference>
<dbReference type="Pfam" id="PF22451">
    <property type="entry name" value="NirdL-like_HTH"/>
    <property type="match status" value="1"/>
</dbReference>
<dbReference type="PANTHER" id="PTHR43413">
    <property type="entry name" value="TRANSCRIPTIONAL REGULATOR, ASNC FAMILY"/>
    <property type="match status" value="1"/>
</dbReference>
<comment type="caution">
    <text evidence="8">The sequence shown here is derived from an EMBL/GenBank/DDBJ whole genome shotgun (WGS) entry which is preliminary data.</text>
</comment>
<dbReference type="Gene3D" id="3.30.70.3460">
    <property type="match status" value="2"/>
</dbReference>
<evidence type="ECO:0000256" key="2">
    <source>
        <dbReference type="ARBA" id="ARBA00023444"/>
    </source>
</evidence>
<feature type="domain" description="Siroheme decarboxylase NirL-like HTH" evidence="7">
    <location>
        <begin position="11"/>
        <end position="57"/>
    </location>
</feature>
<reference evidence="8" key="1">
    <citation type="journal article" date="2015" name="Nature">
        <title>Complex archaea that bridge the gap between prokaryotes and eukaryotes.</title>
        <authorList>
            <person name="Spang A."/>
            <person name="Saw J.H."/>
            <person name="Jorgensen S.L."/>
            <person name="Zaremba-Niedzwiedzka K."/>
            <person name="Martijn J."/>
            <person name="Lind A.E."/>
            <person name="van Eijk R."/>
            <person name="Schleper C."/>
            <person name="Guy L."/>
            <person name="Ettema T.J."/>
        </authorList>
    </citation>
    <scope>NUCLEOTIDE SEQUENCE</scope>
</reference>
<dbReference type="EC" id="4.1.1.111" evidence="4"/>